<dbReference type="EMBL" id="UOFR01000024">
    <property type="protein sequence ID" value="VAW94050.1"/>
    <property type="molecule type" value="Genomic_DNA"/>
</dbReference>
<keyword evidence="3" id="KW-0378">Hydrolase</keyword>
<dbReference type="InterPro" id="IPR043202">
    <property type="entry name" value="Band-7_stomatin-like"/>
</dbReference>
<sequence length="384" mass="43493">MMFGIKRIVIAQHERGVYLKDRSIVKILEPGIYRIFDLLGRVAVEVHNLTVSEFDHPYVDVLVKENRDLVDKYFQFIELGEYEVGLVYKNGKLSGVLKPGTRQLYWKGLVDVNVEVLNIEQDFSVPKAKVGLIANARMDSIPGEVVNYVYIAEVSDNHIGLLVVDGEMVKSLKPGLYAYWKFNRNVKVEQVELRMQVMEVQGQEILTKDKVSLRVNLSAQYQITDPVAARSKLVNVADYVYREMQFALRQVVGTRTLDALLGNKDELDKVIFLVVKEKIADFGIEVRSVGVKDVILPGDMKDILNKVVEAEKVAQANVIKRREETAATRSLLNTARLMEDNPTLMRLKELEVLEKVTEKVDKLTVFGGLEGVLKDTIKIKVNAD</sequence>
<dbReference type="Gene3D" id="6.10.250.2090">
    <property type="match status" value="1"/>
</dbReference>
<dbReference type="Pfam" id="PF01145">
    <property type="entry name" value="Band_7"/>
    <property type="match status" value="1"/>
</dbReference>
<dbReference type="GO" id="GO:0008233">
    <property type="term" value="F:peptidase activity"/>
    <property type="evidence" value="ECO:0007669"/>
    <property type="project" value="UniProtKB-KW"/>
</dbReference>
<dbReference type="AlphaFoldDB" id="A0A3B0ZXT2"/>
<name>A0A3B0ZXT2_9ZZZZ</name>
<evidence type="ECO:0000256" key="1">
    <source>
        <dbReference type="ARBA" id="ARBA00008164"/>
    </source>
</evidence>
<reference evidence="3" key="1">
    <citation type="submission" date="2018-06" db="EMBL/GenBank/DDBJ databases">
        <authorList>
            <person name="Zhirakovskaya E."/>
        </authorList>
    </citation>
    <scope>NUCLEOTIDE SEQUENCE</scope>
</reference>
<feature type="domain" description="Band 7" evidence="2">
    <location>
        <begin position="149"/>
        <end position="308"/>
    </location>
</feature>
<proteinExistence type="inferred from homology"/>
<evidence type="ECO:0000259" key="2">
    <source>
        <dbReference type="SMART" id="SM00244"/>
    </source>
</evidence>
<evidence type="ECO:0000313" key="3">
    <source>
        <dbReference type="EMBL" id="VAW94050.1"/>
    </source>
</evidence>
<dbReference type="PANTHER" id="PTHR10264">
    <property type="entry name" value="BAND 7 PROTEIN-RELATED"/>
    <property type="match status" value="1"/>
</dbReference>
<dbReference type="SMART" id="SM00244">
    <property type="entry name" value="PHB"/>
    <property type="match status" value="1"/>
</dbReference>
<dbReference type="InterPro" id="IPR001107">
    <property type="entry name" value="Band_7"/>
</dbReference>
<dbReference type="InterPro" id="IPR036013">
    <property type="entry name" value="Band_7/SPFH_dom_sf"/>
</dbReference>
<keyword evidence="3" id="KW-0645">Protease</keyword>
<gene>
    <name evidence="3" type="ORF">MNBD_GAMMA21-2027</name>
</gene>
<accession>A0A3B0ZXT2</accession>
<organism evidence="3">
    <name type="scientific">hydrothermal vent metagenome</name>
    <dbReference type="NCBI Taxonomy" id="652676"/>
    <lineage>
        <taxon>unclassified sequences</taxon>
        <taxon>metagenomes</taxon>
        <taxon>ecological metagenomes</taxon>
    </lineage>
</organism>
<comment type="similarity">
    <text evidence="1">Belongs to the band 7/mec-2 family.</text>
</comment>
<dbReference type="GO" id="GO:0098552">
    <property type="term" value="C:side of membrane"/>
    <property type="evidence" value="ECO:0007669"/>
    <property type="project" value="UniProtKB-ARBA"/>
</dbReference>
<dbReference type="GO" id="GO:0006508">
    <property type="term" value="P:proteolysis"/>
    <property type="evidence" value="ECO:0007669"/>
    <property type="project" value="UniProtKB-KW"/>
</dbReference>
<dbReference type="Gene3D" id="3.30.479.30">
    <property type="entry name" value="Band 7 domain"/>
    <property type="match status" value="1"/>
</dbReference>
<dbReference type="PANTHER" id="PTHR10264:SF83">
    <property type="entry name" value="BLL5629 PROTEIN"/>
    <property type="match status" value="1"/>
</dbReference>
<protein>
    <submittedName>
        <fullName evidence="3">Stomatin/prohibitin-family membrane protease subunit PA4582</fullName>
    </submittedName>
</protein>
<dbReference type="CDD" id="cd13438">
    <property type="entry name" value="SPFH_eoslipins_u2"/>
    <property type="match status" value="1"/>
</dbReference>
<dbReference type="FunFam" id="3.30.479.30:FF:000004">
    <property type="entry name" value="Putative membrane protease family, stomatin"/>
    <property type="match status" value="1"/>
</dbReference>
<dbReference type="GO" id="GO:0005886">
    <property type="term" value="C:plasma membrane"/>
    <property type="evidence" value="ECO:0007669"/>
    <property type="project" value="InterPro"/>
</dbReference>
<dbReference type="SUPFAM" id="SSF117892">
    <property type="entry name" value="Band 7/SPFH domain"/>
    <property type="match status" value="1"/>
</dbReference>